<protein>
    <submittedName>
        <fullName evidence="1">Uncharacterized protein</fullName>
    </submittedName>
</protein>
<name>A0ABV0SV91_9TELE</name>
<gene>
    <name evidence="1" type="ORF">ILYODFUR_008470</name>
</gene>
<comment type="caution">
    <text evidence="1">The sequence shown here is derived from an EMBL/GenBank/DDBJ whole genome shotgun (WGS) entry which is preliminary data.</text>
</comment>
<evidence type="ECO:0000313" key="2">
    <source>
        <dbReference type="Proteomes" id="UP001482620"/>
    </source>
</evidence>
<proteinExistence type="predicted"/>
<organism evidence="1 2">
    <name type="scientific">Ilyodon furcidens</name>
    <name type="common">goldbreast splitfin</name>
    <dbReference type="NCBI Taxonomy" id="33524"/>
    <lineage>
        <taxon>Eukaryota</taxon>
        <taxon>Metazoa</taxon>
        <taxon>Chordata</taxon>
        <taxon>Craniata</taxon>
        <taxon>Vertebrata</taxon>
        <taxon>Euteleostomi</taxon>
        <taxon>Actinopterygii</taxon>
        <taxon>Neopterygii</taxon>
        <taxon>Teleostei</taxon>
        <taxon>Neoteleostei</taxon>
        <taxon>Acanthomorphata</taxon>
        <taxon>Ovalentaria</taxon>
        <taxon>Atherinomorphae</taxon>
        <taxon>Cyprinodontiformes</taxon>
        <taxon>Goodeidae</taxon>
        <taxon>Ilyodon</taxon>
    </lineage>
</organism>
<evidence type="ECO:0000313" key="1">
    <source>
        <dbReference type="EMBL" id="MEQ2224535.1"/>
    </source>
</evidence>
<reference evidence="1 2" key="1">
    <citation type="submission" date="2021-06" db="EMBL/GenBank/DDBJ databases">
        <authorList>
            <person name="Palmer J.M."/>
        </authorList>
    </citation>
    <scope>NUCLEOTIDE SEQUENCE [LARGE SCALE GENOMIC DNA]</scope>
    <source>
        <strain evidence="2">if_2019</strain>
        <tissue evidence="1">Muscle</tissue>
    </source>
</reference>
<sequence length="96" mass="10567">MPVALLSNIQLISRFRSGPVRIQTISEPHQSPCGSGPSGCLDQWRKRTLILLKRTKSGRSSYFAGAAKSTVGASVPWNNYRTLLQGRKERTRGNPA</sequence>
<dbReference type="EMBL" id="JAHRIQ010012156">
    <property type="protein sequence ID" value="MEQ2224535.1"/>
    <property type="molecule type" value="Genomic_DNA"/>
</dbReference>
<keyword evidence="2" id="KW-1185">Reference proteome</keyword>
<dbReference type="Proteomes" id="UP001482620">
    <property type="component" value="Unassembled WGS sequence"/>
</dbReference>
<accession>A0ABV0SV91</accession>